<dbReference type="GO" id="GO:0030991">
    <property type="term" value="C:intraciliary transport particle A"/>
    <property type="evidence" value="ECO:0007669"/>
    <property type="project" value="TreeGrafter"/>
</dbReference>
<accession>A0A443SWH0</accession>
<dbReference type="FunFam" id="2.130.10.10:FF:000242">
    <property type="entry name" value="WD repeat domain 19, isoform CRA_a"/>
    <property type="match status" value="1"/>
</dbReference>
<reference evidence="4 5" key="1">
    <citation type="journal article" date="2018" name="Gigascience">
        <title>Genomes of trombidid mites reveal novel predicted allergens and laterally-transferred genes associated with secondary metabolism.</title>
        <authorList>
            <person name="Dong X."/>
            <person name="Chaisiri K."/>
            <person name="Xia D."/>
            <person name="Armstrong S.D."/>
            <person name="Fang Y."/>
            <person name="Donnelly M.J."/>
            <person name="Kadowaki T."/>
            <person name="McGarry J.W."/>
            <person name="Darby A.C."/>
            <person name="Makepeace B.L."/>
        </authorList>
    </citation>
    <scope>NUCLEOTIDE SEQUENCE [LARGE SCALE GENOMIC DNA]</scope>
    <source>
        <strain evidence="4">UoL-UT</strain>
    </source>
</reference>
<dbReference type="AlphaFoldDB" id="A0A443SWH0"/>
<dbReference type="STRING" id="299467.A0A443SWH0"/>
<dbReference type="EMBL" id="NCKV01000040">
    <property type="protein sequence ID" value="RWS31865.1"/>
    <property type="molecule type" value="Genomic_DNA"/>
</dbReference>
<dbReference type="Pfam" id="PF23389">
    <property type="entry name" value="Beta-prop_WDR19_1st"/>
    <property type="match status" value="1"/>
</dbReference>
<dbReference type="VEuPathDB" id="VectorBase:LDEU000174"/>
<dbReference type="GO" id="GO:0035721">
    <property type="term" value="P:intraciliary retrograde transport"/>
    <property type="evidence" value="ECO:0007669"/>
    <property type="project" value="InterPro"/>
</dbReference>
<evidence type="ECO:0000259" key="3">
    <source>
        <dbReference type="Pfam" id="PF23389"/>
    </source>
</evidence>
<keyword evidence="2" id="KW-0677">Repeat</keyword>
<gene>
    <name evidence="4" type="ORF">B4U80_10812</name>
</gene>
<comment type="caution">
    <text evidence="4">The sequence shown here is derived from an EMBL/GenBank/DDBJ whole genome shotgun (WGS) entry which is preliminary data.</text>
</comment>
<evidence type="ECO:0000313" key="5">
    <source>
        <dbReference type="Proteomes" id="UP000288716"/>
    </source>
</evidence>
<sequence>MSYFGPVFFTWQRTHSKYLVTTGYDNSLNIFDRHGEKQDQINLPGLCTGLAWNNDGEHIGIITDRSPIIILWDASLRKTSRVDTGVRDILSIILWSKKAAIVAVGTSKGNVLIYDHTTARKIPILGKHTKRICSGAWSENNLLALVGEERVLSINSEEGDTICEINIKGEASLLKFVTMKMDDKQQSQIENCVALVLNKRSLLLVNINDNENVHPLNFDEHYGTIVDYFAYQDGYVMIGFTNGLFILISANIKNLGNELKQFQVFKESIQHFAVGKGNKKIAVCNDNV</sequence>
<dbReference type="PANTHER" id="PTHR14920:SF0">
    <property type="entry name" value="WD REPEAT DOMAIN 19"/>
    <property type="match status" value="1"/>
</dbReference>
<dbReference type="OrthoDB" id="10250638at2759"/>
<protein>
    <submittedName>
        <fullName evidence="4">WD-repeat protein-like protein</fullName>
    </submittedName>
</protein>
<dbReference type="InterPro" id="IPR040379">
    <property type="entry name" value="WDR19/dyf-2"/>
</dbReference>
<name>A0A443SWH0_9ACAR</name>
<dbReference type="InterPro" id="IPR015943">
    <property type="entry name" value="WD40/YVTN_repeat-like_dom_sf"/>
</dbReference>
<evidence type="ECO:0000256" key="1">
    <source>
        <dbReference type="ARBA" id="ARBA00022574"/>
    </source>
</evidence>
<dbReference type="GO" id="GO:0005929">
    <property type="term" value="C:cilium"/>
    <property type="evidence" value="ECO:0007669"/>
    <property type="project" value="TreeGrafter"/>
</dbReference>
<organism evidence="4 5">
    <name type="scientific">Leptotrombidium deliense</name>
    <dbReference type="NCBI Taxonomy" id="299467"/>
    <lineage>
        <taxon>Eukaryota</taxon>
        <taxon>Metazoa</taxon>
        <taxon>Ecdysozoa</taxon>
        <taxon>Arthropoda</taxon>
        <taxon>Chelicerata</taxon>
        <taxon>Arachnida</taxon>
        <taxon>Acari</taxon>
        <taxon>Acariformes</taxon>
        <taxon>Trombidiformes</taxon>
        <taxon>Prostigmata</taxon>
        <taxon>Anystina</taxon>
        <taxon>Parasitengona</taxon>
        <taxon>Trombiculoidea</taxon>
        <taxon>Trombiculidae</taxon>
        <taxon>Leptotrombidium</taxon>
    </lineage>
</organism>
<dbReference type="Gene3D" id="2.130.10.10">
    <property type="entry name" value="YVTN repeat-like/Quinoprotein amine dehydrogenase"/>
    <property type="match status" value="1"/>
</dbReference>
<feature type="domain" description="WDR19 first beta-propeller" evidence="3">
    <location>
        <begin position="7"/>
        <end position="287"/>
    </location>
</feature>
<keyword evidence="5" id="KW-1185">Reference proteome</keyword>
<evidence type="ECO:0000313" key="4">
    <source>
        <dbReference type="EMBL" id="RWS31865.1"/>
    </source>
</evidence>
<proteinExistence type="predicted"/>
<keyword evidence="1" id="KW-0853">WD repeat</keyword>
<dbReference type="SUPFAM" id="SSF69322">
    <property type="entry name" value="Tricorn protease domain 2"/>
    <property type="match status" value="1"/>
</dbReference>
<dbReference type="InterPro" id="IPR057855">
    <property type="entry name" value="Beta-prop_WDR19_1st"/>
</dbReference>
<dbReference type="GO" id="GO:0060271">
    <property type="term" value="P:cilium assembly"/>
    <property type="evidence" value="ECO:0007669"/>
    <property type="project" value="TreeGrafter"/>
</dbReference>
<dbReference type="PANTHER" id="PTHR14920">
    <property type="entry name" value="OSMOTIC AVOIDANCE ABNORMAL PROTEIN 1/WD REPEAT MEMBRANE PROTEIN"/>
    <property type="match status" value="1"/>
</dbReference>
<evidence type="ECO:0000256" key="2">
    <source>
        <dbReference type="ARBA" id="ARBA00022737"/>
    </source>
</evidence>
<dbReference type="Proteomes" id="UP000288716">
    <property type="component" value="Unassembled WGS sequence"/>
</dbReference>